<organism evidence="3 4">
    <name type="scientific">Coraliomargarita algicola</name>
    <dbReference type="NCBI Taxonomy" id="3092156"/>
    <lineage>
        <taxon>Bacteria</taxon>
        <taxon>Pseudomonadati</taxon>
        <taxon>Verrucomicrobiota</taxon>
        <taxon>Opitutia</taxon>
        <taxon>Puniceicoccales</taxon>
        <taxon>Coraliomargaritaceae</taxon>
        <taxon>Coraliomargarita</taxon>
    </lineage>
</organism>
<evidence type="ECO:0000313" key="3">
    <source>
        <dbReference type="EMBL" id="WPJ95680.1"/>
    </source>
</evidence>
<evidence type="ECO:0000313" key="4">
    <source>
        <dbReference type="Proteomes" id="UP001324993"/>
    </source>
</evidence>
<feature type="chain" id="PRO_5045898769" evidence="1">
    <location>
        <begin position="21"/>
        <end position="231"/>
    </location>
</feature>
<keyword evidence="1" id="KW-0732">Signal</keyword>
<name>A0ABZ0RKZ0_9BACT</name>
<evidence type="ECO:0000259" key="2">
    <source>
        <dbReference type="Pfam" id="PF07589"/>
    </source>
</evidence>
<keyword evidence="4" id="KW-1185">Reference proteome</keyword>
<feature type="domain" description="Ice-binding protein C-terminal" evidence="2">
    <location>
        <begin position="205"/>
        <end position="229"/>
    </location>
</feature>
<dbReference type="EMBL" id="CP138858">
    <property type="protein sequence ID" value="WPJ95680.1"/>
    <property type="molecule type" value="Genomic_DNA"/>
</dbReference>
<protein>
    <submittedName>
        <fullName evidence="3">PEP-CTERM sorting domain-containing protein</fullName>
    </submittedName>
</protein>
<sequence>MKNKLILASAVLASTLSSSAALVYSTNFTGDDYTQTSTAVVFDNGTTTAVEEWFGSTNGIGIADGDLTLGNTTENRFRGAGVWLNASTWAAGTVTVEFDAANFTAGTDSKAIFQAYAANNVDASNTVSLDLHGNFLSADGLPVATGSASIALLGTQQEITGNGNIAFTFTYNGTDDFIGLVFANLNAQSTGTGNTVDIDNLTVSTIPEPGTYALLAGLTGLAFVMVRRRRA</sequence>
<evidence type="ECO:0000256" key="1">
    <source>
        <dbReference type="SAM" id="SignalP"/>
    </source>
</evidence>
<gene>
    <name evidence="3" type="ORF">SH580_19870</name>
</gene>
<dbReference type="Pfam" id="PF07589">
    <property type="entry name" value="PEP-CTERM"/>
    <property type="match status" value="1"/>
</dbReference>
<proteinExistence type="predicted"/>
<feature type="signal peptide" evidence="1">
    <location>
        <begin position="1"/>
        <end position="20"/>
    </location>
</feature>
<dbReference type="Proteomes" id="UP001324993">
    <property type="component" value="Chromosome"/>
</dbReference>
<accession>A0ABZ0RKZ0</accession>
<reference evidence="3 4" key="1">
    <citation type="submission" date="2023-11" db="EMBL/GenBank/DDBJ databases">
        <title>Coraliomargarita sp. nov., isolated from marine algae.</title>
        <authorList>
            <person name="Lee J.K."/>
            <person name="Baek J.H."/>
            <person name="Kim J.M."/>
            <person name="Choi D.G."/>
            <person name="Jeon C.O."/>
        </authorList>
    </citation>
    <scope>NUCLEOTIDE SEQUENCE [LARGE SCALE GENOMIC DNA]</scope>
    <source>
        <strain evidence="3 4">J2-16</strain>
    </source>
</reference>
<dbReference type="InterPro" id="IPR013424">
    <property type="entry name" value="Ice-binding_C"/>
</dbReference>
<dbReference type="NCBIfam" id="TIGR02595">
    <property type="entry name" value="PEP_CTERM"/>
    <property type="match status" value="1"/>
</dbReference>
<dbReference type="RefSeq" id="WP_319832558.1">
    <property type="nucleotide sequence ID" value="NZ_CP138858.1"/>
</dbReference>